<comment type="caution">
    <text evidence="3">The sequence shown here is derived from an EMBL/GenBank/DDBJ whole genome shotgun (WGS) entry which is preliminary data.</text>
</comment>
<keyword evidence="3" id="KW-0378">Hydrolase</keyword>
<reference evidence="3 4" key="1">
    <citation type="submission" date="2023-07" db="EMBL/GenBank/DDBJ databases">
        <title>Sequencing the genomes of 1000 actinobacteria strains.</title>
        <authorList>
            <person name="Klenk H.-P."/>
        </authorList>
    </citation>
    <scope>NUCLEOTIDE SEQUENCE [LARGE SCALE GENOMIC DNA]</scope>
    <source>
        <strain evidence="3 4">DSM 46740</strain>
    </source>
</reference>
<keyword evidence="4" id="KW-1185">Reference proteome</keyword>
<keyword evidence="1" id="KW-0472">Membrane</keyword>
<feature type="transmembrane region" description="Helical" evidence="1">
    <location>
        <begin position="47"/>
        <end position="68"/>
    </location>
</feature>
<proteinExistence type="predicted"/>
<organism evidence="3 4">
    <name type="scientific">Streptosporangium lutulentum</name>
    <dbReference type="NCBI Taxonomy" id="1461250"/>
    <lineage>
        <taxon>Bacteria</taxon>
        <taxon>Bacillati</taxon>
        <taxon>Actinomycetota</taxon>
        <taxon>Actinomycetes</taxon>
        <taxon>Streptosporangiales</taxon>
        <taxon>Streptosporangiaceae</taxon>
        <taxon>Streptosporangium</taxon>
    </lineage>
</organism>
<dbReference type="Proteomes" id="UP001225356">
    <property type="component" value="Unassembled WGS sequence"/>
</dbReference>
<keyword evidence="1" id="KW-0812">Transmembrane</keyword>
<keyword evidence="1" id="KW-1133">Transmembrane helix</keyword>
<gene>
    <name evidence="3" type="ORF">J2853_006463</name>
</gene>
<dbReference type="RefSeq" id="WP_307564362.1">
    <property type="nucleotide sequence ID" value="NZ_JAUSQU010000001.1"/>
</dbReference>
<evidence type="ECO:0000313" key="3">
    <source>
        <dbReference type="EMBL" id="MDP9847252.1"/>
    </source>
</evidence>
<name>A0ABT9QKJ6_9ACTN</name>
<dbReference type="EMBL" id="JAUSQU010000001">
    <property type="protein sequence ID" value="MDP9847252.1"/>
    <property type="molecule type" value="Genomic_DNA"/>
</dbReference>
<feature type="transmembrane region" description="Helical" evidence="1">
    <location>
        <begin position="186"/>
        <end position="205"/>
    </location>
</feature>
<evidence type="ECO:0000313" key="4">
    <source>
        <dbReference type="Proteomes" id="UP001225356"/>
    </source>
</evidence>
<keyword evidence="3" id="KW-0645">Protease</keyword>
<dbReference type="GO" id="GO:0008233">
    <property type="term" value="F:peptidase activity"/>
    <property type="evidence" value="ECO:0007669"/>
    <property type="project" value="UniProtKB-KW"/>
</dbReference>
<dbReference type="InterPro" id="IPR003675">
    <property type="entry name" value="Rce1/LyrA-like_dom"/>
</dbReference>
<dbReference type="Pfam" id="PF02517">
    <property type="entry name" value="Rce1-like"/>
    <property type="match status" value="1"/>
</dbReference>
<evidence type="ECO:0000259" key="2">
    <source>
        <dbReference type="Pfam" id="PF02517"/>
    </source>
</evidence>
<protein>
    <submittedName>
        <fullName evidence="3">Membrane protease YdiL (CAAX protease family)</fullName>
    </submittedName>
</protein>
<feature type="transmembrane region" description="Helical" evidence="1">
    <location>
        <begin position="88"/>
        <end position="111"/>
    </location>
</feature>
<evidence type="ECO:0000256" key="1">
    <source>
        <dbReference type="SAM" id="Phobius"/>
    </source>
</evidence>
<accession>A0ABT9QKJ6</accession>
<feature type="transmembrane region" description="Helical" evidence="1">
    <location>
        <begin position="6"/>
        <end position="26"/>
    </location>
</feature>
<feature type="transmembrane region" description="Helical" evidence="1">
    <location>
        <begin position="154"/>
        <end position="180"/>
    </location>
</feature>
<feature type="domain" description="CAAX prenyl protease 2/Lysostaphin resistance protein A-like" evidence="2">
    <location>
        <begin position="134"/>
        <end position="222"/>
    </location>
</feature>
<dbReference type="GO" id="GO:0006508">
    <property type="term" value="P:proteolysis"/>
    <property type="evidence" value="ECO:0007669"/>
    <property type="project" value="UniProtKB-KW"/>
</dbReference>
<sequence>MSFTSLTLLMTAVLVGYLALVSPLIGKRSYDRLARSRDQDPTLYRRTNVLWGAELWTLAAVALLIVVVEPSLDTADIGLVIKEPLSDTLGTVVGFLCAAAVGTFVISRLAAKGKPVPGQQTISHLLPRTSAERWYAAGLSVTAGITEEIVYRGLLIAVGTGALGLSTEMAAFLALVVFVAGHLYQGWHGMLLVTLIGFSLTMLYLRTGSLLLPILLHVLIDLRGLLLTPQPRREPVGQAA</sequence>